<evidence type="ECO:0000313" key="1">
    <source>
        <dbReference type="Proteomes" id="UP000887540"/>
    </source>
</evidence>
<sequence length="90" mass="10306">METDEDQLKALLDDDARQMVRELAEQLGAALPPFLATWKKLGYVQKWGVWLPQTFDSNLTQNNKNLRAAICAGLLQRTRKQGVNTDDLYR</sequence>
<dbReference type="AlphaFoldDB" id="A0A914CBN4"/>
<dbReference type="Gene3D" id="1.10.10.10">
    <property type="entry name" value="Winged helix-like DNA-binding domain superfamily/Winged helix DNA-binding domain"/>
    <property type="match status" value="1"/>
</dbReference>
<dbReference type="Proteomes" id="UP000887540">
    <property type="component" value="Unplaced"/>
</dbReference>
<protein>
    <submittedName>
        <fullName evidence="2">Uncharacterized protein</fullName>
    </submittedName>
</protein>
<proteinExistence type="predicted"/>
<reference evidence="2" key="1">
    <citation type="submission" date="2022-11" db="UniProtKB">
        <authorList>
            <consortium name="WormBaseParasite"/>
        </authorList>
    </citation>
    <scope>IDENTIFICATION</scope>
</reference>
<accession>A0A914CBN4</accession>
<organism evidence="1 2">
    <name type="scientific">Acrobeloides nanus</name>
    <dbReference type="NCBI Taxonomy" id="290746"/>
    <lineage>
        <taxon>Eukaryota</taxon>
        <taxon>Metazoa</taxon>
        <taxon>Ecdysozoa</taxon>
        <taxon>Nematoda</taxon>
        <taxon>Chromadorea</taxon>
        <taxon>Rhabditida</taxon>
        <taxon>Tylenchina</taxon>
        <taxon>Cephalobomorpha</taxon>
        <taxon>Cephaloboidea</taxon>
        <taxon>Cephalobidae</taxon>
        <taxon>Acrobeloides</taxon>
    </lineage>
</organism>
<dbReference type="WBParaSite" id="ACRNAN_Path_771.g2917.t1">
    <property type="protein sequence ID" value="ACRNAN_Path_771.g2917.t1"/>
    <property type="gene ID" value="ACRNAN_Path_771.g2917"/>
</dbReference>
<evidence type="ECO:0000313" key="2">
    <source>
        <dbReference type="WBParaSite" id="ACRNAN_Path_771.g2917.t1"/>
    </source>
</evidence>
<keyword evidence="1" id="KW-1185">Reference proteome</keyword>
<dbReference type="InterPro" id="IPR036388">
    <property type="entry name" value="WH-like_DNA-bd_sf"/>
</dbReference>
<name>A0A914CBN4_9BILA</name>